<feature type="region of interest" description="Disordered" evidence="1">
    <location>
        <begin position="126"/>
        <end position="160"/>
    </location>
</feature>
<protein>
    <submittedName>
        <fullName evidence="2">Uncharacterized protein</fullName>
    </submittedName>
</protein>
<evidence type="ECO:0000313" key="3">
    <source>
        <dbReference type="Proteomes" id="UP001292094"/>
    </source>
</evidence>
<evidence type="ECO:0000256" key="1">
    <source>
        <dbReference type="SAM" id="MobiDB-lite"/>
    </source>
</evidence>
<organism evidence="2 3">
    <name type="scientific">Petrolisthes manimaculis</name>
    <dbReference type="NCBI Taxonomy" id="1843537"/>
    <lineage>
        <taxon>Eukaryota</taxon>
        <taxon>Metazoa</taxon>
        <taxon>Ecdysozoa</taxon>
        <taxon>Arthropoda</taxon>
        <taxon>Crustacea</taxon>
        <taxon>Multicrustacea</taxon>
        <taxon>Malacostraca</taxon>
        <taxon>Eumalacostraca</taxon>
        <taxon>Eucarida</taxon>
        <taxon>Decapoda</taxon>
        <taxon>Pleocyemata</taxon>
        <taxon>Anomura</taxon>
        <taxon>Galatheoidea</taxon>
        <taxon>Porcellanidae</taxon>
        <taxon>Petrolisthes</taxon>
    </lineage>
</organism>
<reference evidence="2" key="1">
    <citation type="submission" date="2023-11" db="EMBL/GenBank/DDBJ databases">
        <title>Genome assemblies of two species of porcelain crab, Petrolisthes cinctipes and Petrolisthes manimaculis (Anomura: Porcellanidae).</title>
        <authorList>
            <person name="Angst P."/>
        </authorList>
    </citation>
    <scope>NUCLEOTIDE SEQUENCE</scope>
    <source>
        <strain evidence="2">PB745_02</strain>
        <tissue evidence="2">Gill</tissue>
    </source>
</reference>
<gene>
    <name evidence="2" type="ORF">Pmani_019215</name>
</gene>
<accession>A0AAE1U7W1</accession>
<dbReference type="EMBL" id="JAWZYT010001796">
    <property type="protein sequence ID" value="KAK4309109.1"/>
    <property type="molecule type" value="Genomic_DNA"/>
</dbReference>
<feature type="compositionally biased region" description="Polar residues" evidence="1">
    <location>
        <begin position="146"/>
        <end position="160"/>
    </location>
</feature>
<sequence length="455" mass="49853">MRQLVLVAPRVSGVVMVVLGLITGQASSIPRRDTGRHYQHASRALQDTIPLHKLFNQDAHLASLVDIYSQGHGGDTNEVDDERTNFATKIPPPPKFDINTFTFNKKNFRKSGDIFSLLADVEDSVPTKPEKLSISKQKDDTKGSTDKSSINVKTSDTTESKNPVVNLANSLGKNSLVAVKDLENLMSVIQQMKKKVQAKMGNSTSSTSVPVLSTDTASILMSLLLNTTKLEEIRTATLTSKSDDEFLSHLTSVLAGAETRSGSALTLDPVTIIALLTLAAYLIRAVYQILTVTSEARDVADLALPLHLSDLPSAMVTIHNWISASEFSHVREKRSVAYVTTILDIPGNLAAIIKLHREGHQPCVRQFLCEQLQDRTFPEITLTDIFIAAMGYYFGDSDLANYIDNTLARTTDASCAMVPYGCSPRTLADAHYLENLYTRASYKFFNLLAAMTGLL</sequence>
<proteinExistence type="predicted"/>
<evidence type="ECO:0000313" key="2">
    <source>
        <dbReference type="EMBL" id="KAK4309109.1"/>
    </source>
</evidence>
<dbReference type="AlphaFoldDB" id="A0AAE1U7W1"/>
<feature type="compositionally biased region" description="Basic and acidic residues" evidence="1">
    <location>
        <begin position="128"/>
        <end position="145"/>
    </location>
</feature>
<name>A0AAE1U7W1_9EUCA</name>
<keyword evidence="3" id="KW-1185">Reference proteome</keyword>
<comment type="caution">
    <text evidence="2">The sequence shown here is derived from an EMBL/GenBank/DDBJ whole genome shotgun (WGS) entry which is preliminary data.</text>
</comment>
<dbReference type="Proteomes" id="UP001292094">
    <property type="component" value="Unassembled WGS sequence"/>
</dbReference>